<keyword evidence="4 7" id="KW-0413">Isomerase</keyword>
<proteinExistence type="inferred from homology"/>
<dbReference type="Proteomes" id="UP000289340">
    <property type="component" value="Chromosome 15"/>
</dbReference>
<dbReference type="Pfam" id="PF00160">
    <property type="entry name" value="Pro_isomerase"/>
    <property type="match status" value="1"/>
</dbReference>
<dbReference type="EMBL" id="QZWG01000015">
    <property type="protein sequence ID" value="RZB65627.1"/>
    <property type="molecule type" value="Genomic_DNA"/>
</dbReference>
<evidence type="ECO:0000313" key="7">
    <source>
        <dbReference type="EMBL" id="RZB65627.1"/>
    </source>
</evidence>
<dbReference type="GO" id="GO:0005634">
    <property type="term" value="C:nucleus"/>
    <property type="evidence" value="ECO:0007669"/>
    <property type="project" value="UniProtKB-SubCell"/>
</dbReference>
<evidence type="ECO:0000256" key="4">
    <source>
        <dbReference type="RuleBase" id="RU365081"/>
    </source>
</evidence>
<keyword evidence="2 4" id="KW-0694">RNA-binding</keyword>
<evidence type="ECO:0000256" key="5">
    <source>
        <dbReference type="SAM" id="MobiDB-lite"/>
    </source>
</evidence>
<evidence type="ECO:0000256" key="1">
    <source>
        <dbReference type="ARBA" id="ARBA00004123"/>
    </source>
</evidence>
<dbReference type="InterPro" id="IPR035542">
    <property type="entry name" value="CRIP"/>
</dbReference>
<dbReference type="InterPro" id="IPR029000">
    <property type="entry name" value="Cyclophilin-like_dom_sf"/>
</dbReference>
<gene>
    <name evidence="7" type="ORF">D0Y65_041622</name>
</gene>
<sequence>MWESEGIFGITWLSRPSVAGSRNSKTLELLLSQTCEAAIPRRGCDPDDAATPASAATSSTPRRTRVFNTVESAPPPCLRPYPSHVPCLQFFAQSGIWRTRCGIGIEITALILDHLKDQSMVFGELAEGFETLTRINEAYVDEKGRPYKNIRIKHTYILEDPYDDPSQLSDFIPDASPEGKPKDELWVSETKVSLLFLFCYQNIFSQILLWYLEPSAIDYVFFEQFVLLLFRISKTIAEKLDDSNFLMWQQQVELVIKSHHLQRLILVFSSAHGYDGYNVPNKASQPNSENFLSNSRGGFGRGGNFNRSGRHGGGCSCGRQFANFQCQVCLKYGHVASHCHYRYDQLLKAALEQLGNQNFGRRRRLNTLIVICCPCHFCIWVSPLGQIQGSARVPSKVVDKLVTIQRRFWGGGLEKRKIAWVKWKTVCLPKDKGGLGIKDIKTFNTALLGKCRWDLFQQSGEPWAKILDSKYGGWRSLEEGKRGRHDSLVEGPD</sequence>
<keyword evidence="3 4" id="KW-0539">Nucleus</keyword>
<comment type="catalytic activity">
    <reaction evidence="4">
        <text>[protein]-peptidylproline (omega=180) = [protein]-peptidylproline (omega=0)</text>
        <dbReference type="Rhea" id="RHEA:16237"/>
        <dbReference type="Rhea" id="RHEA-COMP:10747"/>
        <dbReference type="Rhea" id="RHEA-COMP:10748"/>
        <dbReference type="ChEBI" id="CHEBI:83833"/>
        <dbReference type="ChEBI" id="CHEBI:83834"/>
        <dbReference type="EC" id="5.2.1.8"/>
    </reaction>
</comment>
<dbReference type="Gene3D" id="2.40.100.10">
    <property type="entry name" value="Cyclophilin-like"/>
    <property type="match status" value="1"/>
</dbReference>
<dbReference type="EMBL" id="QZWG01000015">
    <property type="protein sequence ID" value="RZB65626.1"/>
    <property type="molecule type" value="Genomic_DNA"/>
</dbReference>
<dbReference type="InterPro" id="IPR002130">
    <property type="entry name" value="Cyclophilin-type_PPIase_dom"/>
</dbReference>
<dbReference type="SUPFAM" id="SSF50891">
    <property type="entry name" value="Cyclophilin-like"/>
    <property type="match status" value="1"/>
</dbReference>
<comment type="similarity">
    <text evidence="4">Belongs to the cyclophilin-type PPIase family. PPIL4 subfamily.</text>
</comment>
<feature type="compositionally biased region" description="Low complexity" evidence="5">
    <location>
        <begin position="49"/>
        <end position="61"/>
    </location>
</feature>
<keyword evidence="4" id="KW-0697">Rotamase</keyword>
<dbReference type="GO" id="GO:0003755">
    <property type="term" value="F:peptidyl-prolyl cis-trans isomerase activity"/>
    <property type="evidence" value="ECO:0007669"/>
    <property type="project" value="UniProtKB-UniRule"/>
</dbReference>
<dbReference type="PANTHER" id="PTHR45843:SF1">
    <property type="entry name" value="PEPTIDYL-PROLYL CIS-TRANS ISOMERASE-LIKE 4"/>
    <property type="match status" value="1"/>
</dbReference>
<dbReference type="EC" id="5.2.1.8" evidence="4"/>
<keyword evidence="8" id="KW-1185">Reference proteome</keyword>
<evidence type="ECO:0000256" key="3">
    <source>
        <dbReference type="ARBA" id="ARBA00023242"/>
    </source>
</evidence>
<reference evidence="7 8" key="1">
    <citation type="submission" date="2018-09" db="EMBL/GenBank/DDBJ databases">
        <title>A high-quality reference genome of wild soybean provides a powerful tool to mine soybean genomes.</title>
        <authorList>
            <person name="Xie M."/>
            <person name="Chung C.Y.L."/>
            <person name="Li M.-W."/>
            <person name="Wong F.-L."/>
            <person name="Chan T.-F."/>
            <person name="Lam H.-M."/>
        </authorList>
    </citation>
    <scope>NUCLEOTIDE SEQUENCE [LARGE SCALE GENOMIC DNA]</scope>
    <source>
        <strain evidence="8">cv. W05</strain>
        <tissue evidence="7">Hypocotyl of etiolated seedlings</tissue>
    </source>
</reference>
<evidence type="ECO:0000259" key="6">
    <source>
        <dbReference type="Pfam" id="PF00160"/>
    </source>
</evidence>
<comment type="caution">
    <text evidence="7">The sequence shown here is derived from an EMBL/GenBank/DDBJ whole genome shotgun (WGS) entry which is preliminary data.</text>
</comment>
<protein>
    <recommendedName>
        <fullName evidence="4">Peptidyl-prolyl cis-trans isomerase</fullName>
        <shortName evidence="4">PPIase</shortName>
        <ecNumber evidence="4">5.2.1.8</ecNumber>
    </recommendedName>
</protein>
<evidence type="ECO:0000313" key="8">
    <source>
        <dbReference type="Proteomes" id="UP000289340"/>
    </source>
</evidence>
<dbReference type="PANTHER" id="PTHR45843">
    <property type="entry name" value="PEPTIDYL-PROLYL CIS-TRANS ISOMERASE-LIKE 4"/>
    <property type="match status" value="1"/>
</dbReference>
<dbReference type="AlphaFoldDB" id="A0A445GWD9"/>
<comment type="function">
    <text evidence="4">PPIases accelerate the folding of proteins. It catalyzes the cis-trans isomerization of proline imidic peptide bonds in oligopeptides.</text>
</comment>
<dbReference type="GO" id="GO:0003723">
    <property type="term" value="F:RNA binding"/>
    <property type="evidence" value="ECO:0007669"/>
    <property type="project" value="UniProtKB-UniRule"/>
</dbReference>
<accession>A0A445GWD9</accession>
<comment type="subcellular location">
    <subcellularLocation>
        <location evidence="1 4">Nucleus</location>
    </subcellularLocation>
</comment>
<feature type="region of interest" description="Disordered" evidence="5">
    <location>
        <begin position="42"/>
        <end position="63"/>
    </location>
</feature>
<name>A0A445GWD9_GLYSO</name>
<evidence type="ECO:0000256" key="2">
    <source>
        <dbReference type="ARBA" id="ARBA00022884"/>
    </source>
</evidence>
<organism evidence="7 8">
    <name type="scientific">Glycine soja</name>
    <name type="common">Wild soybean</name>
    <dbReference type="NCBI Taxonomy" id="3848"/>
    <lineage>
        <taxon>Eukaryota</taxon>
        <taxon>Viridiplantae</taxon>
        <taxon>Streptophyta</taxon>
        <taxon>Embryophyta</taxon>
        <taxon>Tracheophyta</taxon>
        <taxon>Spermatophyta</taxon>
        <taxon>Magnoliopsida</taxon>
        <taxon>eudicotyledons</taxon>
        <taxon>Gunneridae</taxon>
        <taxon>Pentapetalae</taxon>
        <taxon>rosids</taxon>
        <taxon>fabids</taxon>
        <taxon>Fabales</taxon>
        <taxon>Fabaceae</taxon>
        <taxon>Papilionoideae</taxon>
        <taxon>50 kb inversion clade</taxon>
        <taxon>NPAAA clade</taxon>
        <taxon>indigoferoid/millettioid clade</taxon>
        <taxon>Phaseoleae</taxon>
        <taxon>Glycine</taxon>
        <taxon>Glycine subgen. Soja</taxon>
    </lineage>
</organism>
<feature type="domain" description="PPIase cyclophilin-type" evidence="6">
    <location>
        <begin position="112"/>
        <end position="155"/>
    </location>
</feature>